<evidence type="ECO:0000313" key="5">
    <source>
        <dbReference type="Proteomes" id="UP000627521"/>
    </source>
</evidence>
<dbReference type="InterPro" id="IPR016181">
    <property type="entry name" value="Acyl_CoA_acyltransferase"/>
</dbReference>
<dbReference type="PROSITE" id="PS51186">
    <property type="entry name" value="GNAT"/>
    <property type="match status" value="1"/>
</dbReference>
<gene>
    <name evidence="4" type="ORF">IEG06_03635</name>
</gene>
<evidence type="ECO:0000256" key="2">
    <source>
        <dbReference type="ARBA" id="ARBA00023315"/>
    </source>
</evidence>
<dbReference type="Pfam" id="PF00583">
    <property type="entry name" value="Acetyltransf_1"/>
    <property type="match status" value="1"/>
</dbReference>
<comment type="caution">
    <text evidence="4">The sequence shown here is derived from an EMBL/GenBank/DDBJ whole genome shotgun (WGS) entry which is preliminary data.</text>
</comment>
<protein>
    <submittedName>
        <fullName evidence="4">GNAT family N-acetyltransferase</fullName>
    </submittedName>
</protein>
<evidence type="ECO:0000313" key="4">
    <source>
        <dbReference type="EMBL" id="MBD3862530.1"/>
    </source>
</evidence>
<keyword evidence="2" id="KW-0012">Acyltransferase</keyword>
<organism evidence="4 5">
    <name type="scientific">Olleya marilimosa</name>
    <dbReference type="NCBI Taxonomy" id="272164"/>
    <lineage>
        <taxon>Bacteria</taxon>
        <taxon>Pseudomonadati</taxon>
        <taxon>Bacteroidota</taxon>
        <taxon>Flavobacteriia</taxon>
        <taxon>Flavobacteriales</taxon>
        <taxon>Flavobacteriaceae</taxon>
    </lineage>
</organism>
<dbReference type="PANTHER" id="PTHR43877">
    <property type="entry name" value="AMINOALKYLPHOSPHONATE N-ACETYLTRANSFERASE-RELATED-RELATED"/>
    <property type="match status" value="1"/>
</dbReference>
<dbReference type="PANTHER" id="PTHR43877:SF2">
    <property type="entry name" value="AMINOALKYLPHOSPHONATE N-ACETYLTRANSFERASE-RELATED"/>
    <property type="match status" value="1"/>
</dbReference>
<dbReference type="Gene3D" id="3.40.630.30">
    <property type="match status" value="1"/>
</dbReference>
<accession>A0ABR8LVL7</accession>
<dbReference type="CDD" id="cd04301">
    <property type="entry name" value="NAT_SF"/>
    <property type="match status" value="1"/>
</dbReference>
<evidence type="ECO:0000259" key="3">
    <source>
        <dbReference type="PROSITE" id="PS51186"/>
    </source>
</evidence>
<sequence>MLELRKTNSDSTDFKSLVKQLDDFLKITDGDDHAFYNQYNGLQNINNVIIAYKDSTPVGCGAFKKFSKNTVEIKRMFTTEAARGQGVASQILEALEQWAKTSGFTFSILETGIRQIEAINLYKKCNYQITENYGQYQGISESLCFKKEL</sequence>
<dbReference type="EMBL" id="JACXXH010000001">
    <property type="protein sequence ID" value="MBD3862530.1"/>
    <property type="molecule type" value="Genomic_DNA"/>
</dbReference>
<dbReference type="Proteomes" id="UP000627521">
    <property type="component" value="Unassembled WGS sequence"/>
</dbReference>
<dbReference type="InterPro" id="IPR050832">
    <property type="entry name" value="Bact_Acetyltransf"/>
</dbReference>
<keyword evidence="5" id="KW-1185">Reference proteome</keyword>
<name>A0ABR8LVL7_9FLAO</name>
<proteinExistence type="predicted"/>
<evidence type="ECO:0000256" key="1">
    <source>
        <dbReference type="ARBA" id="ARBA00022679"/>
    </source>
</evidence>
<keyword evidence="1" id="KW-0808">Transferase</keyword>
<reference evidence="4 5" key="1">
    <citation type="submission" date="2020-09" db="EMBL/GenBank/DDBJ databases">
        <title>Bacillus nautilus sp. nov., Chryseoglobus crepusculi sp. nov, and Psychrobacter noctis sp. nov., isolated from deep-sea sponges from the equatorial Atlantic.</title>
        <authorList>
            <person name="Stennett H.L."/>
            <person name="Williams S.E."/>
        </authorList>
    </citation>
    <scope>NUCLEOTIDE SEQUENCE [LARGE SCALE GENOMIC DNA]</scope>
    <source>
        <strain evidence="4 5">28M-24</strain>
    </source>
</reference>
<dbReference type="InterPro" id="IPR000182">
    <property type="entry name" value="GNAT_dom"/>
</dbReference>
<feature type="domain" description="N-acetyltransferase" evidence="3">
    <location>
        <begin position="2"/>
        <end position="149"/>
    </location>
</feature>
<dbReference type="SUPFAM" id="SSF55729">
    <property type="entry name" value="Acyl-CoA N-acyltransferases (Nat)"/>
    <property type="match status" value="1"/>
</dbReference>